<dbReference type="InterPro" id="IPR023296">
    <property type="entry name" value="Glyco_hydro_beta-prop_sf"/>
</dbReference>
<dbReference type="CDD" id="cd08991">
    <property type="entry name" value="GH43_HoAraf43-like"/>
    <property type="match status" value="1"/>
</dbReference>
<evidence type="ECO:0000256" key="5">
    <source>
        <dbReference type="ARBA" id="ARBA00023295"/>
    </source>
</evidence>
<evidence type="ECO:0000313" key="7">
    <source>
        <dbReference type="Proteomes" id="UP000309676"/>
    </source>
</evidence>
<keyword evidence="7" id="KW-1185">Reference proteome</keyword>
<dbReference type="InterPro" id="IPR052176">
    <property type="entry name" value="Glycosyl_Hydrlase_43_Enz"/>
</dbReference>
<dbReference type="PANTHER" id="PTHR43772:SF2">
    <property type="entry name" value="PUTATIVE (AFU_ORTHOLOGUE AFUA_2G04480)-RELATED"/>
    <property type="match status" value="1"/>
</dbReference>
<accession>A0A5R9GA09</accession>
<keyword evidence="2" id="KW-0858">Xylan degradation</keyword>
<dbReference type="PANTHER" id="PTHR43772">
    <property type="entry name" value="ENDO-1,4-BETA-XYLANASE"/>
    <property type="match status" value="1"/>
</dbReference>
<keyword evidence="5" id="KW-0326">Glycosidase</keyword>
<protein>
    <submittedName>
        <fullName evidence="6">Glycoside hydrolase</fullName>
    </submittedName>
</protein>
<sequence>MKKFEERSYANPFPSLEEEWPDYGNGDPFVMRHDGRYYLYVSTKDFRVGIKAWVSDDLVNWTYAGLVTEDPVSTGAYAPEVIYWNGYFYLYTSPAGKGHYVFRSESPIGPFERITENVGMSIDGSVFVDDDGTMLFTHAGREGIVGVPMTSPSTFDYGKPILGAFLGHWTEGSMIIKRDGRYYMTLTGNHVFSEGYRVNYAVSEDSPLGPYRVPDNNPILISTQPDFNGLGHSSTVMGPDLDSYYIVYHNLVGRSAEGPPVRQMNIDRLAFNGAKMSALGPTSFRQPAPKRADFEDRLDAGIDDRRWTEERVGDGGRIVSQAQTGPVFTAEYNFRLDHAASPETRIGAIFGYTDQDHYSEAVIQPEKGTISLVRTEGGATTVVQERPIPDGYDFTKLHSIRVERTDELVRVYLDSMLKLESGASEIGAGSIGYRYEKARPTFSYTAFADDAGGTSDYETAKPIPGSIEAVHYLKGEGRGYRRSEAAAASDRRKGDGIAIRETEDGSYSAALSGEGDWLRYAVNVSKSGIYGVDFLMKKVEASAEIELLVDDERVGSYGLPSFPSSEDDASDWVRTRVGKVELAEGYHTFAVKLTEGTAEWRTIEFSPSVSGAFEERNVLERSDSEAVHGSWELVDGAYRSVGTEDAKMYGGSELWDDYAVETDITIDSEEFGQAGVLVRVTNESHFPDQVTDALMGYYVAVNDREIELYKLNYDSELLVSADVALEPNKTYRLRVEAVGGRIEAYLDQGKEPVFSYFDDRAFLRGKVGIRSSFAEHTALGDLTVTSLERK</sequence>
<evidence type="ECO:0000256" key="4">
    <source>
        <dbReference type="ARBA" id="ARBA00023277"/>
    </source>
</evidence>
<proteinExistence type="inferred from homology"/>
<dbReference type="SUPFAM" id="SSF75005">
    <property type="entry name" value="Arabinanase/levansucrase/invertase"/>
    <property type="match status" value="1"/>
</dbReference>
<dbReference type="OrthoDB" id="9801455at2"/>
<keyword evidence="4" id="KW-0119">Carbohydrate metabolism</keyword>
<dbReference type="EMBL" id="VCIW01000007">
    <property type="protein sequence ID" value="TLS51939.1"/>
    <property type="molecule type" value="Genomic_DNA"/>
</dbReference>
<dbReference type="InterPro" id="IPR008979">
    <property type="entry name" value="Galactose-bd-like_sf"/>
</dbReference>
<dbReference type="Gene3D" id="2.60.120.260">
    <property type="entry name" value="Galactose-binding domain-like"/>
    <property type="match status" value="1"/>
</dbReference>
<evidence type="ECO:0000313" key="6">
    <source>
        <dbReference type="EMBL" id="TLS51939.1"/>
    </source>
</evidence>
<dbReference type="Gene3D" id="2.115.10.20">
    <property type="entry name" value="Glycosyl hydrolase domain, family 43"/>
    <property type="match status" value="1"/>
</dbReference>
<evidence type="ECO:0000256" key="2">
    <source>
        <dbReference type="ARBA" id="ARBA00022651"/>
    </source>
</evidence>
<gene>
    <name evidence="6" type="ORF">FE782_13095</name>
</gene>
<dbReference type="SUPFAM" id="SSF49785">
    <property type="entry name" value="Galactose-binding domain-like"/>
    <property type="match status" value="1"/>
</dbReference>
<dbReference type="AlphaFoldDB" id="A0A5R9GA09"/>
<evidence type="ECO:0000256" key="3">
    <source>
        <dbReference type="ARBA" id="ARBA00022801"/>
    </source>
</evidence>
<keyword evidence="3 6" id="KW-0378">Hydrolase</keyword>
<reference evidence="6 7" key="1">
    <citation type="submission" date="2019-05" db="EMBL/GenBank/DDBJ databases">
        <authorList>
            <person name="Narsing Rao M.P."/>
            <person name="Li W.J."/>
        </authorList>
    </citation>
    <scope>NUCLEOTIDE SEQUENCE [LARGE SCALE GENOMIC DNA]</scope>
    <source>
        <strain evidence="6 7">SYSU_K30003</strain>
    </source>
</reference>
<comment type="similarity">
    <text evidence="1">Belongs to the glycosyl hydrolase 43 family.</text>
</comment>
<evidence type="ECO:0000256" key="1">
    <source>
        <dbReference type="ARBA" id="ARBA00009865"/>
    </source>
</evidence>
<dbReference type="InterPro" id="IPR006710">
    <property type="entry name" value="Glyco_hydro_43"/>
</dbReference>
<dbReference type="Gene3D" id="2.60.120.560">
    <property type="entry name" value="Exo-inulinase, domain 1"/>
    <property type="match status" value="2"/>
</dbReference>
<dbReference type="GO" id="GO:0004553">
    <property type="term" value="F:hydrolase activity, hydrolyzing O-glycosyl compounds"/>
    <property type="evidence" value="ECO:0007669"/>
    <property type="project" value="InterPro"/>
</dbReference>
<organism evidence="6 7">
    <name type="scientific">Paenibacillus antri</name>
    <dbReference type="NCBI Taxonomy" id="2582848"/>
    <lineage>
        <taxon>Bacteria</taxon>
        <taxon>Bacillati</taxon>
        <taxon>Bacillota</taxon>
        <taxon>Bacilli</taxon>
        <taxon>Bacillales</taxon>
        <taxon>Paenibacillaceae</taxon>
        <taxon>Paenibacillus</taxon>
    </lineage>
</organism>
<name>A0A5R9GA09_9BACL</name>
<dbReference type="Proteomes" id="UP000309676">
    <property type="component" value="Unassembled WGS sequence"/>
</dbReference>
<comment type="caution">
    <text evidence="6">The sequence shown here is derived from an EMBL/GenBank/DDBJ whole genome shotgun (WGS) entry which is preliminary data.</text>
</comment>
<keyword evidence="2" id="KW-0624">Polysaccharide degradation</keyword>
<dbReference type="Pfam" id="PF04616">
    <property type="entry name" value="Glyco_hydro_43"/>
    <property type="match status" value="1"/>
</dbReference>
<dbReference type="GO" id="GO:0045493">
    <property type="term" value="P:xylan catabolic process"/>
    <property type="evidence" value="ECO:0007669"/>
    <property type="project" value="UniProtKB-KW"/>
</dbReference>